<gene>
    <name evidence="3" type="ORF">C5L14_03325</name>
</gene>
<dbReference type="Proteomes" id="UP000237682">
    <property type="component" value="Unassembled WGS sequence"/>
</dbReference>
<sequence>MQYRVVDWTWAYDNAGNIPRSEAWPSAWVEPARAARDAFVAGDRARLELAYGSDPRQRFDLFYPKGSPAGLVVFVHGGFWMALDKSFWSHLAKGPLAHGYAVAIPSYPLAPEVRIADITKSIGQAVVAAASMVPGPIRLIGHSAGGQLVTRMISQTTPLPGELHDRIAGTLSISGLHDLRPLMNIARNATLKIDAGEAKSESPALLEPLPGSRLICWAGARETSEFLRQNALLGNIWRGLGIETDVVEEPDRHHFNILDGLVDPDHALTRALFSM</sequence>
<comment type="caution">
    <text evidence="3">The sequence shown here is derived from an EMBL/GenBank/DDBJ whole genome shotgun (WGS) entry which is preliminary data.</text>
</comment>
<dbReference type="Gene3D" id="3.40.50.1820">
    <property type="entry name" value="alpha/beta hydrolase"/>
    <property type="match status" value="1"/>
</dbReference>
<dbReference type="GO" id="GO:0016787">
    <property type="term" value="F:hydrolase activity"/>
    <property type="evidence" value="ECO:0007669"/>
    <property type="project" value="UniProtKB-KW"/>
</dbReference>
<dbReference type="PANTHER" id="PTHR48081">
    <property type="entry name" value="AB HYDROLASE SUPERFAMILY PROTEIN C4A8.06C"/>
    <property type="match status" value="1"/>
</dbReference>
<dbReference type="InterPro" id="IPR050300">
    <property type="entry name" value="GDXG_lipolytic_enzyme"/>
</dbReference>
<dbReference type="InterPro" id="IPR000073">
    <property type="entry name" value="AB_hydrolase_1"/>
</dbReference>
<keyword evidence="4" id="KW-1185">Reference proteome</keyword>
<proteinExistence type="predicted"/>
<evidence type="ECO:0000259" key="2">
    <source>
        <dbReference type="Pfam" id="PF12697"/>
    </source>
</evidence>
<dbReference type="Pfam" id="PF12697">
    <property type="entry name" value="Abhydrolase_6"/>
    <property type="match status" value="1"/>
</dbReference>
<evidence type="ECO:0000313" key="3">
    <source>
        <dbReference type="EMBL" id="PRH89604.1"/>
    </source>
</evidence>
<evidence type="ECO:0000313" key="4">
    <source>
        <dbReference type="Proteomes" id="UP000237682"/>
    </source>
</evidence>
<evidence type="ECO:0000256" key="1">
    <source>
        <dbReference type="ARBA" id="ARBA00022801"/>
    </source>
</evidence>
<accession>A0A2S9QJS5</accession>
<feature type="domain" description="AB hydrolase-1" evidence="2">
    <location>
        <begin position="72"/>
        <end position="183"/>
    </location>
</feature>
<dbReference type="OrthoDB" id="9771666at2"/>
<name>A0A2S9QJS5_9HYPH</name>
<dbReference type="PANTHER" id="PTHR48081:SF33">
    <property type="entry name" value="KYNURENINE FORMAMIDASE"/>
    <property type="match status" value="1"/>
</dbReference>
<dbReference type="SUPFAM" id="SSF53474">
    <property type="entry name" value="alpha/beta-Hydrolases"/>
    <property type="match status" value="1"/>
</dbReference>
<dbReference type="InterPro" id="IPR029058">
    <property type="entry name" value="AB_hydrolase_fold"/>
</dbReference>
<reference evidence="3 4" key="1">
    <citation type="submission" date="2018-02" db="EMBL/GenBank/DDBJ databases">
        <title>Whole genome sequencing of endophytic bacterium.</title>
        <authorList>
            <person name="Eedara R."/>
            <person name="Podile A.R."/>
        </authorList>
    </citation>
    <scope>NUCLEOTIDE SEQUENCE [LARGE SCALE GENOMIC DNA]</scope>
    <source>
        <strain evidence="3 4">RP1T</strain>
    </source>
</reference>
<dbReference type="RefSeq" id="WP_105860567.1">
    <property type="nucleotide sequence ID" value="NZ_PUEJ01000001.1"/>
</dbReference>
<keyword evidence="1 3" id="KW-0378">Hydrolase</keyword>
<organism evidence="3 4">
    <name type="scientific">Labrys okinawensis</name>
    <dbReference type="NCBI Taxonomy" id="346911"/>
    <lineage>
        <taxon>Bacteria</taxon>
        <taxon>Pseudomonadati</taxon>
        <taxon>Pseudomonadota</taxon>
        <taxon>Alphaproteobacteria</taxon>
        <taxon>Hyphomicrobiales</taxon>
        <taxon>Xanthobacteraceae</taxon>
        <taxon>Labrys</taxon>
    </lineage>
</organism>
<dbReference type="AlphaFoldDB" id="A0A2S9QJS5"/>
<protein>
    <submittedName>
        <fullName evidence="3">Alpha/beta hydrolase</fullName>
    </submittedName>
</protein>
<dbReference type="EMBL" id="PUEJ01000001">
    <property type="protein sequence ID" value="PRH89604.1"/>
    <property type="molecule type" value="Genomic_DNA"/>
</dbReference>